<gene>
    <name evidence="1" type="ORF">C9J27_02835</name>
</gene>
<sequence>MALDSITNVIDQDILLDDLTTDDDITIDHAQICLIQARLCLAKTENLLLELEHKKAMHNKGFLSRLKYLFRGDS</sequence>
<evidence type="ECO:0000313" key="1">
    <source>
        <dbReference type="EMBL" id="PSV00978.1"/>
    </source>
</evidence>
<reference evidence="1 2" key="1">
    <citation type="submission" date="2018-01" db="EMBL/GenBank/DDBJ databases">
        <title>Whole genome sequencing of Histamine producing bacteria.</title>
        <authorList>
            <person name="Butler K."/>
        </authorList>
    </citation>
    <scope>NUCLEOTIDE SEQUENCE [LARGE SCALE GENOMIC DNA]</scope>
    <source>
        <strain evidence="1 2">FS-7.2</strain>
    </source>
</reference>
<dbReference type="RefSeq" id="WP_107288706.1">
    <property type="nucleotide sequence ID" value="NZ_PYNF01000002.1"/>
</dbReference>
<organism evidence="1 2">
    <name type="scientific">Photobacterium kishitanii</name>
    <dbReference type="NCBI Taxonomy" id="318456"/>
    <lineage>
        <taxon>Bacteria</taxon>
        <taxon>Pseudomonadati</taxon>
        <taxon>Pseudomonadota</taxon>
        <taxon>Gammaproteobacteria</taxon>
        <taxon>Vibrionales</taxon>
        <taxon>Vibrionaceae</taxon>
        <taxon>Photobacterium</taxon>
    </lineage>
</organism>
<evidence type="ECO:0000313" key="2">
    <source>
        <dbReference type="Proteomes" id="UP000241426"/>
    </source>
</evidence>
<dbReference type="EMBL" id="PYNF01000002">
    <property type="protein sequence ID" value="PSV00978.1"/>
    <property type="molecule type" value="Genomic_DNA"/>
</dbReference>
<dbReference type="Proteomes" id="UP000241426">
    <property type="component" value="Unassembled WGS sequence"/>
</dbReference>
<name>A0A2T3KMG7_9GAMM</name>
<accession>A0A2T3KMG7</accession>
<proteinExistence type="predicted"/>
<protein>
    <submittedName>
        <fullName evidence="1">Uncharacterized protein</fullName>
    </submittedName>
</protein>
<comment type="caution">
    <text evidence="1">The sequence shown here is derived from an EMBL/GenBank/DDBJ whole genome shotgun (WGS) entry which is preliminary data.</text>
</comment>
<dbReference type="AlphaFoldDB" id="A0A2T3KMG7"/>